<accession>M6ZSW6</accession>
<dbReference type="BioCyc" id="LINT1193029:G11R4-4668-MONOMER"/>
<reference evidence="1 2" key="1">
    <citation type="submission" date="2013-01" db="EMBL/GenBank/DDBJ databases">
        <authorList>
            <person name="Harkins D.M."/>
            <person name="Durkin A.S."/>
            <person name="Brinkac L.M."/>
            <person name="Haft D.H."/>
            <person name="Selengut J.D."/>
            <person name="Sanka R."/>
            <person name="DePew J."/>
            <person name="Purushe J."/>
            <person name="Picardeau M."/>
            <person name="Werts C."/>
            <person name="Goarant C."/>
            <person name="Vinetz J.M."/>
            <person name="Sutton G.G."/>
            <person name="Nierman W.C."/>
            <person name="Fouts D.E."/>
        </authorList>
    </citation>
    <scope>NUCLEOTIDE SEQUENCE [LARGE SCALE GENOMIC DNA]</scope>
    <source>
        <strain evidence="1 2">200701872</strain>
    </source>
</reference>
<evidence type="ECO:0000313" key="1">
    <source>
        <dbReference type="EMBL" id="EMP04865.1"/>
    </source>
</evidence>
<name>M6ZSW6_LEPIR</name>
<evidence type="ECO:0000313" key="2">
    <source>
        <dbReference type="Proteomes" id="UP000012117"/>
    </source>
</evidence>
<dbReference type="AlphaFoldDB" id="M6ZSW6"/>
<gene>
    <name evidence="1" type="ORF">LEP1GSC124_2762</name>
</gene>
<comment type="caution">
    <text evidence="1">The sequence shown here is derived from an EMBL/GenBank/DDBJ whole genome shotgun (WGS) entry which is preliminary data.</text>
</comment>
<protein>
    <submittedName>
        <fullName evidence="1">Uncharacterized protein</fullName>
    </submittedName>
</protein>
<dbReference type="EMBL" id="AKWN02000480">
    <property type="protein sequence ID" value="EMP04865.1"/>
    <property type="molecule type" value="Genomic_DNA"/>
</dbReference>
<proteinExistence type="predicted"/>
<dbReference type="Proteomes" id="UP000012117">
    <property type="component" value="Unassembled WGS sequence"/>
</dbReference>
<sequence>MNNVFLMDYTSVGVDLGFHKIQQVGKDNLDTEELVSRAETFFRDHKEDLFFYI</sequence>
<organism evidence="1 2">
    <name type="scientific">Leptospira interrogans serovar Pyrogenes str. 200701872</name>
    <dbReference type="NCBI Taxonomy" id="1193029"/>
    <lineage>
        <taxon>Bacteria</taxon>
        <taxon>Pseudomonadati</taxon>
        <taxon>Spirochaetota</taxon>
        <taxon>Spirochaetia</taxon>
        <taxon>Leptospirales</taxon>
        <taxon>Leptospiraceae</taxon>
        <taxon>Leptospira</taxon>
    </lineage>
</organism>